<organism evidence="4 5">
    <name type="scientific">Trema orientale</name>
    <name type="common">Charcoal tree</name>
    <name type="synonym">Celtis orientalis</name>
    <dbReference type="NCBI Taxonomy" id="63057"/>
    <lineage>
        <taxon>Eukaryota</taxon>
        <taxon>Viridiplantae</taxon>
        <taxon>Streptophyta</taxon>
        <taxon>Embryophyta</taxon>
        <taxon>Tracheophyta</taxon>
        <taxon>Spermatophyta</taxon>
        <taxon>Magnoliopsida</taxon>
        <taxon>eudicotyledons</taxon>
        <taxon>Gunneridae</taxon>
        <taxon>Pentapetalae</taxon>
        <taxon>rosids</taxon>
        <taxon>fabids</taxon>
        <taxon>Rosales</taxon>
        <taxon>Cannabaceae</taxon>
        <taxon>Trema</taxon>
    </lineage>
</organism>
<dbReference type="InterPro" id="IPR036236">
    <property type="entry name" value="Znf_C2H2_sf"/>
</dbReference>
<dbReference type="InParanoid" id="A0A2P5F7D5"/>
<evidence type="ECO:0000256" key="2">
    <source>
        <dbReference type="SAM" id="Phobius"/>
    </source>
</evidence>
<evidence type="ECO:0000313" key="4">
    <source>
        <dbReference type="EMBL" id="PON93691.1"/>
    </source>
</evidence>
<keyword evidence="2" id="KW-0812">Transmembrane</keyword>
<dbReference type="Gene3D" id="3.30.160.60">
    <property type="entry name" value="Classic Zinc Finger"/>
    <property type="match status" value="2"/>
</dbReference>
<comment type="caution">
    <text evidence="4">The sequence shown here is derived from an EMBL/GenBank/DDBJ whole genome shotgun (WGS) entry which is preliminary data.</text>
</comment>
<dbReference type="PANTHER" id="PTHR47487">
    <property type="entry name" value="OS06G0651300 PROTEIN-RELATED"/>
    <property type="match status" value="1"/>
</dbReference>
<proteinExistence type="predicted"/>
<dbReference type="GO" id="GO:0008270">
    <property type="term" value="F:zinc ion binding"/>
    <property type="evidence" value="ECO:0007669"/>
    <property type="project" value="InterPro"/>
</dbReference>
<feature type="compositionally biased region" description="Basic residues" evidence="1">
    <location>
        <begin position="249"/>
        <end position="260"/>
    </location>
</feature>
<dbReference type="SMART" id="SM00451">
    <property type="entry name" value="ZnF_U1"/>
    <property type="match status" value="2"/>
</dbReference>
<dbReference type="EMBL" id="JXTC01000056">
    <property type="protein sequence ID" value="PON93691.1"/>
    <property type="molecule type" value="Genomic_DNA"/>
</dbReference>
<evidence type="ECO:0000313" key="5">
    <source>
        <dbReference type="Proteomes" id="UP000237000"/>
    </source>
</evidence>
<keyword evidence="5" id="KW-1185">Reference proteome</keyword>
<feature type="region of interest" description="Disordered" evidence="1">
    <location>
        <begin position="212"/>
        <end position="279"/>
    </location>
</feature>
<dbReference type="Proteomes" id="UP000237000">
    <property type="component" value="Unassembled WGS sequence"/>
</dbReference>
<evidence type="ECO:0000259" key="3">
    <source>
        <dbReference type="PROSITE" id="PS00028"/>
    </source>
</evidence>
<dbReference type="InterPro" id="IPR003604">
    <property type="entry name" value="Matrin/U1-like-C_Znf_C2H2"/>
</dbReference>
<accession>A0A2P5F7D5</accession>
<keyword evidence="2" id="KW-0472">Membrane</keyword>
<evidence type="ECO:0000256" key="1">
    <source>
        <dbReference type="SAM" id="MobiDB-lite"/>
    </source>
</evidence>
<gene>
    <name evidence="4" type="ORF">TorRG33x02_103940</name>
</gene>
<protein>
    <recommendedName>
        <fullName evidence="3">C2H2-type domain-containing protein</fullName>
    </recommendedName>
</protein>
<dbReference type="SUPFAM" id="SSF57667">
    <property type="entry name" value="beta-beta-alpha zinc fingers"/>
    <property type="match status" value="2"/>
</dbReference>
<keyword evidence="2" id="KW-1133">Transmembrane helix</keyword>
<dbReference type="OrthoDB" id="434647at2759"/>
<dbReference type="InterPro" id="IPR013087">
    <property type="entry name" value="Znf_C2H2_type"/>
</dbReference>
<dbReference type="AlphaFoldDB" id="A0A2P5F7D5"/>
<feature type="transmembrane region" description="Helical" evidence="2">
    <location>
        <begin position="21"/>
        <end position="39"/>
    </location>
</feature>
<dbReference type="SMART" id="SM00355">
    <property type="entry name" value="ZnF_C2H2"/>
    <property type="match status" value="2"/>
</dbReference>
<dbReference type="Pfam" id="PF12874">
    <property type="entry name" value="zf-met"/>
    <property type="match status" value="2"/>
</dbReference>
<reference evidence="5" key="1">
    <citation type="submission" date="2016-06" db="EMBL/GenBank/DDBJ databases">
        <title>Parallel loss of symbiosis genes in relatives of nitrogen-fixing non-legume Parasponia.</title>
        <authorList>
            <person name="Van Velzen R."/>
            <person name="Holmer R."/>
            <person name="Bu F."/>
            <person name="Rutten L."/>
            <person name="Van Zeijl A."/>
            <person name="Liu W."/>
            <person name="Santuari L."/>
            <person name="Cao Q."/>
            <person name="Sharma T."/>
            <person name="Shen D."/>
            <person name="Roswanjaya Y."/>
            <person name="Wardhani T."/>
            <person name="Kalhor M.S."/>
            <person name="Jansen J."/>
            <person name="Van den Hoogen J."/>
            <person name="Gungor B."/>
            <person name="Hartog M."/>
            <person name="Hontelez J."/>
            <person name="Verver J."/>
            <person name="Yang W.-C."/>
            <person name="Schijlen E."/>
            <person name="Repin R."/>
            <person name="Schilthuizen M."/>
            <person name="Schranz E."/>
            <person name="Heidstra R."/>
            <person name="Miyata K."/>
            <person name="Fedorova E."/>
            <person name="Kohlen W."/>
            <person name="Bisseling T."/>
            <person name="Smit S."/>
            <person name="Geurts R."/>
        </authorList>
    </citation>
    <scope>NUCLEOTIDE SEQUENCE [LARGE SCALE GENOMIC DNA]</scope>
    <source>
        <strain evidence="5">cv. RG33-2</strain>
    </source>
</reference>
<dbReference type="GO" id="GO:0003676">
    <property type="term" value="F:nucleic acid binding"/>
    <property type="evidence" value="ECO:0007669"/>
    <property type="project" value="InterPro"/>
</dbReference>
<feature type="domain" description="C2H2-type" evidence="3">
    <location>
        <begin position="291"/>
        <end position="313"/>
    </location>
</feature>
<feature type="non-terminal residue" evidence="4">
    <location>
        <position position="1"/>
    </location>
</feature>
<feature type="compositionally biased region" description="Basic and acidic residues" evidence="1">
    <location>
        <begin position="261"/>
        <end position="278"/>
    </location>
</feature>
<dbReference type="PANTHER" id="PTHR47487:SF8">
    <property type="entry name" value="OS08G0270900 PROTEIN"/>
    <property type="match status" value="1"/>
</dbReference>
<dbReference type="PROSITE" id="PS00028">
    <property type="entry name" value="ZINC_FINGER_C2H2_1"/>
    <property type="match status" value="1"/>
</dbReference>
<sequence>DDQVSIKSSQNEVPYWTYTRLMIVFWLVIPYFDGAFYVYKNLVWPCFAIRPRILINWSDERKESPFVGENIRAEMEASARENGPESLEKLNASKFHPSSSNVAEKDIKAVEVIKEKEVTSANQVSQAEPNLTQTQNRNFPAAETKERVVRVAAVRDLPETSASNLGQNEWTCPICSVTTQNDGTKFSHLQGKKHKAAYEALKANNLTSLLRIVPRPIPKNTGKGPEGKTTTSNQSGNEHKEEPETSASRRQRCRSRKKNKAGVEHEKDGKSLAKENSNKETAQAKNSFLKCSICNVSCTSSINMASHLRGRMHLAQLRLSTGA</sequence>
<name>A0A2P5F7D5_TREOI</name>